<proteinExistence type="predicted"/>
<organism evidence="1">
    <name type="scientific">hydrothermal vent metagenome</name>
    <dbReference type="NCBI Taxonomy" id="652676"/>
    <lineage>
        <taxon>unclassified sequences</taxon>
        <taxon>metagenomes</taxon>
        <taxon>ecological metagenomes</taxon>
    </lineage>
</organism>
<gene>
    <name evidence="1" type="ORF">MNB_SUP05-6-1062</name>
</gene>
<evidence type="ECO:0000313" key="1">
    <source>
        <dbReference type="EMBL" id="SFV82366.1"/>
    </source>
</evidence>
<sequence>MEKAIGHYERAKSVTHSQDLYDVLGVRIDNLQQTLDLYKDLPD</sequence>
<reference evidence="1" key="1">
    <citation type="submission" date="2016-10" db="EMBL/GenBank/DDBJ databases">
        <authorList>
            <person name="de Groot N.N."/>
        </authorList>
    </citation>
    <scope>NUCLEOTIDE SEQUENCE</scope>
</reference>
<dbReference type="AlphaFoldDB" id="A0A1W1DMD8"/>
<protein>
    <submittedName>
        <fullName evidence="1">Uncharacterized protein</fullName>
    </submittedName>
</protein>
<dbReference type="EMBL" id="FPHV01000182">
    <property type="protein sequence ID" value="SFV82366.1"/>
    <property type="molecule type" value="Genomic_DNA"/>
</dbReference>
<accession>A0A1W1DMD8</accession>
<name>A0A1W1DMD8_9ZZZZ</name>